<reference evidence="2 3" key="1">
    <citation type="submission" date="2021-10" db="EMBL/GenBank/DDBJ databases">
        <title>Streptomyces gossypii sp. nov., isolated from soil collected from cotton field.</title>
        <authorList>
            <person name="Ge X."/>
            <person name="Chen X."/>
            <person name="Liu W."/>
        </authorList>
    </citation>
    <scope>NUCLEOTIDE SEQUENCE [LARGE SCALE GENOMIC DNA]</scope>
    <source>
        <strain evidence="2 3">N2-109</strain>
    </source>
</reference>
<sequence length="195" mass="20433">MNETTLRDAADHRRTMMTVTAGTATALWALVFAGFHVHWAVGGDLGLGDGKAATDSLTGAFLVYDLVVAAMCLAGAGVALELRRADGRSVVPRWVLLTAAWAATLLLLARGGIGVADDVLRSTGALTNGLSGMTTAQVYGEADPSAYTLWSMRAVDAYFVIGGVLFGTALRGRLRQRTTAPTLRTRAARPSTHTA</sequence>
<keyword evidence="3" id="KW-1185">Reference proteome</keyword>
<comment type="caution">
    <text evidence="2">The sequence shown here is derived from an EMBL/GenBank/DDBJ whole genome shotgun (WGS) entry which is preliminary data.</text>
</comment>
<feature type="transmembrane region" description="Helical" evidence="1">
    <location>
        <begin position="21"/>
        <end position="41"/>
    </location>
</feature>
<proteinExistence type="predicted"/>
<evidence type="ECO:0000313" key="3">
    <source>
        <dbReference type="Proteomes" id="UP001156389"/>
    </source>
</evidence>
<feature type="transmembrane region" description="Helical" evidence="1">
    <location>
        <begin position="61"/>
        <end position="82"/>
    </location>
</feature>
<keyword evidence="1" id="KW-0812">Transmembrane</keyword>
<accession>A0ABT2JNI1</accession>
<protein>
    <submittedName>
        <fullName evidence="2">DUF3995 domain-containing protein</fullName>
    </submittedName>
</protein>
<feature type="transmembrane region" description="Helical" evidence="1">
    <location>
        <begin position="157"/>
        <end position="174"/>
    </location>
</feature>
<dbReference type="InterPro" id="IPR025058">
    <property type="entry name" value="DUF3995"/>
</dbReference>
<feature type="transmembrane region" description="Helical" evidence="1">
    <location>
        <begin position="94"/>
        <end position="113"/>
    </location>
</feature>
<organism evidence="2 3">
    <name type="scientific">Streptomyces gossypii</name>
    <dbReference type="NCBI Taxonomy" id="2883101"/>
    <lineage>
        <taxon>Bacteria</taxon>
        <taxon>Bacillati</taxon>
        <taxon>Actinomycetota</taxon>
        <taxon>Actinomycetes</taxon>
        <taxon>Kitasatosporales</taxon>
        <taxon>Streptomycetaceae</taxon>
        <taxon>Streptomyces</taxon>
    </lineage>
</organism>
<dbReference type="EMBL" id="JAJAGO010000002">
    <property type="protein sequence ID" value="MCT2589427.1"/>
    <property type="molecule type" value="Genomic_DNA"/>
</dbReference>
<name>A0ABT2JNI1_9ACTN</name>
<keyword evidence="1" id="KW-0472">Membrane</keyword>
<evidence type="ECO:0000256" key="1">
    <source>
        <dbReference type="SAM" id="Phobius"/>
    </source>
</evidence>
<gene>
    <name evidence="2" type="ORF">LHJ74_05690</name>
</gene>
<dbReference type="Pfam" id="PF13160">
    <property type="entry name" value="DUF3995"/>
    <property type="match status" value="1"/>
</dbReference>
<evidence type="ECO:0000313" key="2">
    <source>
        <dbReference type="EMBL" id="MCT2589427.1"/>
    </source>
</evidence>
<dbReference type="Proteomes" id="UP001156389">
    <property type="component" value="Unassembled WGS sequence"/>
</dbReference>
<dbReference type="RefSeq" id="WP_260216400.1">
    <property type="nucleotide sequence ID" value="NZ_JAJAGO010000002.1"/>
</dbReference>
<keyword evidence="1" id="KW-1133">Transmembrane helix</keyword>